<keyword evidence="8" id="KW-0966">Cell projection</keyword>
<dbReference type="InterPro" id="IPR010930">
    <property type="entry name" value="Flg_bb/hook_C_dom"/>
</dbReference>
<evidence type="ECO:0000256" key="2">
    <source>
        <dbReference type="ARBA" id="ARBA00009677"/>
    </source>
</evidence>
<keyword evidence="8" id="KW-0969">Cilium</keyword>
<comment type="similarity">
    <text evidence="2">Belongs to the flagella basal body rod proteins family.</text>
</comment>
<evidence type="ECO:0000256" key="5">
    <source>
        <dbReference type="ARBA" id="ARBA00025933"/>
    </source>
</evidence>
<evidence type="ECO:0000256" key="1">
    <source>
        <dbReference type="ARBA" id="ARBA00004117"/>
    </source>
</evidence>
<accession>A0ABT9FC41</accession>
<evidence type="ECO:0000313" key="9">
    <source>
        <dbReference type="Proteomes" id="UP001177212"/>
    </source>
</evidence>
<dbReference type="RefSeq" id="WP_305471634.1">
    <property type="nucleotide sequence ID" value="NZ_JAUYVT010000004.1"/>
</dbReference>
<reference evidence="8" key="1">
    <citation type="submission" date="2023-07" db="EMBL/GenBank/DDBJ databases">
        <title>Genome content predicts the carbon catabolic preferences of heterotrophic bacteria.</title>
        <authorList>
            <person name="Gralka M."/>
        </authorList>
    </citation>
    <scope>NUCLEOTIDE SEQUENCE</scope>
    <source>
        <strain evidence="8">4G09</strain>
    </source>
</reference>
<evidence type="ECO:0000313" key="8">
    <source>
        <dbReference type="EMBL" id="MDP2564355.1"/>
    </source>
</evidence>
<dbReference type="NCBIfam" id="TIGR01395">
    <property type="entry name" value="FlgC"/>
    <property type="match status" value="1"/>
</dbReference>
<dbReference type="PANTHER" id="PTHR30435:SF29">
    <property type="entry name" value="FLAGELLAR BASAL-BODY ROD PROTEIN FLGC"/>
    <property type="match status" value="1"/>
</dbReference>
<comment type="subunit">
    <text evidence="5 6">The basal body constitutes a major portion of the flagellar organelle and consists of four rings (L,P,S, and M) mounted on a central rod. The rod consists of about 26 subunits of FlgG in the distal portion, and FlgB, FlgC and FlgF are thought to build up the proximal portion of the rod with about 6 subunits each.</text>
</comment>
<gene>
    <name evidence="8" type="primary">flgC</name>
    <name evidence="8" type="ORF">Q8W34_06895</name>
</gene>
<keyword evidence="4 6" id="KW-0975">Bacterial flagellum</keyword>
<evidence type="ECO:0000256" key="3">
    <source>
        <dbReference type="ARBA" id="ARBA00017941"/>
    </source>
</evidence>
<proteinExistence type="inferred from homology"/>
<comment type="subcellular location">
    <subcellularLocation>
        <location evidence="1 6">Bacterial flagellum basal body</location>
    </subcellularLocation>
</comment>
<name>A0ABT9FC41_9GAMM</name>
<protein>
    <recommendedName>
        <fullName evidence="3 6">Flagellar basal-body rod protein FlgC</fullName>
    </recommendedName>
</protein>
<feature type="domain" description="Flagellar basal-body/hook protein C-terminal" evidence="7">
    <location>
        <begin position="88"/>
        <end position="132"/>
    </location>
</feature>
<dbReference type="PANTHER" id="PTHR30435">
    <property type="entry name" value="FLAGELLAR PROTEIN"/>
    <property type="match status" value="1"/>
</dbReference>
<evidence type="ECO:0000256" key="6">
    <source>
        <dbReference type="RuleBase" id="RU362062"/>
    </source>
</evidence>
<dbReference type="InterPro" id="IPR006299">
    <property type="entry name" value="FlgC"/>
</dbReference>
<keyword evidence="9" id="KW-1185">Reference proteome</keyword>
<evidence type="ECO:0000259" key="7">
    <source>
        <dbReference type="Pfam" id="PF06429"/>
    </source>
</evidence>
<comment type="caution">
    <text evidence="8">The sequence shown here is derived from an EMBL/GenBank/DDBJ whole genome shotgun (WGS) entry which is preliminary data.</text>
</comment>
<keyword evidence="8" id="KW-0282">Flagellum</keyword>
<dbReference type="EMBL" id="JAUYVT010000004">
    <property type="protein sequence ID" value="MDP2564355.1"/>
    <property type="molecule type" value="Genomic_DNA"/>
</dbReference>
<organism evidence="8 9">
    <name type="scientific">Pseudoalteromonas marina</name>
    <dbReference type="NCBI Taxonomy" id="267375"/>
    <lineage>
        <taxon>Bacteria</taxon>
        <taxon>Pseudomonadati</taxon>
        <taxon>Pseudomonadota</taxon>
        <taxon>Gammaproteobacteria</taxon>
        <taxon>Alteromonadales</taxon>
        <taxon>Pseudoalteromonadaceae</taxon>
        <taxon>Pseudoalteromonas</taxon>
    </lineage>
</organism>
<dbReference type="Pfam" id="PF06429">
    <property type="entry name" value="Flg_bbr_C"/>
    <property type="match status" value="1"/>
</dbReference>
<dbReference type="Proteomes" id="UP001177212">
    <property type="component" value="Unassembled WGS sequence"/>
</dbReference>
<evidence type="ECO:0000256" key="4">
    <source>
        <dbReference type="ARBA" id="ARBA00023143"/>
    </source>
</evidence>
<sequence>MSLEAALIHSKSGMLAQGARMNVVASNIASANAESSTVGGAYKAKKIIFSNELDRVSGLTVLKANQVVQSQAPHKMRYDPNSPLSDENGYVHGSNVSVVEEMTDLMSATKSYETNIQVATAVKQLMSKTLQMGK</sequence>